<keyword evidence="2" id="KW-1185">Reference proteome</keyword>
<proteinExistence type="predicted"/>
<protein>
    <submittedName>
        <fullName evidence="1">Uncharacterized protein</fullName>
    </submittedName>
</protein>
<dbReference type="Proteomes" id="UP001055811">
    <property type="component" value="Linkage Group LG07"/>
</dbReference>
<name>A0ACB9ADN1_CICIN</name>
<sequence length="182" mass="21066">MRNRESRIAQCVFAWEQRDRRVKVSRDASIEELKEKSMIQELIWTQNLQGLLDLLLHIRPKSKQMLNVVVLEAMHCVVIEIYDICGRICNEIGSVLVTMIYEYGAKMALSILQKAKIVNRNSEHSKIEQSPNEEKSIMKTDDLDNSTSSLKTLITDDWEVFQDQQQKPNQDLELIELCSSPT</sequence>
<evidence type="ECO:0000313" key="2">
    <source>
        <dbReference type="Proteomes" id="UP001055811"/>
    </source>
</evidence>
<reference evidence="2" key="1">
    <citation type="journal article" date="2022" name="Mol. Ecol. Resour.">
        <title>The genomes of chicory, endive, great burdock and yacon provide insights into Asteraceae palaeo-polyploidization history and plant inulin production.</title>
        <authorList>
            <person name="Fan W."/>
            <person name="Wang S."/>
            <person name="Wang H."/>
            <person name="Wang A."/>
            <person name="Jiang F."/>
            <person name="Liu H."/>
            <person name="Zhao H."/>
            <person name="Xu D."/>
            <person name="Zhang Y."/>
        </authorList>
    </citation>
    <scope>NUCLEOTIDE SEQUENCE [LARGE SCALE GENOMIC DNA]</scope>
    <source>
        <strain evidence="2">cv. Punajuju</strain>
    </source>
</reference>
<accession>A0ACB9ADN1</accession>
<reference evidence="1 2" key="2">
    <citation type="journal article" date="2022" name="Mol. Ecol. Resour.">
        <title>The genomes of chicory, endive, great burdock and yacon provide insights into Asteraceae paleo-polyploidization history and plant inulin production.</title>
        <authorList>
            <person name="Fan W."/>
            <person name="Wang S."/>
            <person name="Wang H."/>
            <person name="Wang A."/>
            <person name="Jiang F."/>
            <person name="Liu H."/>
            <person name="Zhao H."/>
            <person name="Xu D."/>
            <person name="Zhang Y."/>
        </authorList>
    </citation>
    <scope>NUCLEOTIDE SEQUENCE [LARGE SCALE GENOMIC DNA]</scope>
    <source>
        <strain evidence="2">cv. Punajuju</strain>
        <tissue evidence="1">Leaves</tissue>
    </source>
</reference>
<gene>
    <name evidence="1" type="ORF">L2E82_37496</name>
</gene>
<dbReference type="EMBL" id="CM042015">
    <property type="protein sequence ID" value="KAI3708329.1"/>
    <property type="molecule type" value="Genomic_DNA"/>
</dbReference>
<organism evidence="1 2">
    <name type="scientific">Cichorium intybus</name>
    <name type="common">Chicory</name>
    <dbReference type="NCBI Taxonomy" id="13427"/>
    <lineage>
        <taxon>Eukaryota</taxon>
        <taxon>Viridiplantae</taxon>
        <taxon>Streptophyta</taxon>
        <taxon>Embryophyta</taxon>
        <taxon>Tracheophyta</taxon>
        <taxon>Spermatophyta</taxon>
        <taxon>Magnoliopsida</taxon>
        <taxon>eudicotyledons</taxon>
        <taxon>Gunneridae</taxon>
        <taxon>Pentapetalae</taxon>
        <taxon>asterids</taxon>
        <taxon>campanulids</taxon>
        <taxon>Asterales</taxon>
        <taxon>Asteraceae</taxon>
        <taxon>Cichorioideae</taxon>
        <taxon>Cichorieae</taxon>
        <taxon>Cichoriinae</taxon>
        <taxon>Cichorium</taxon>
    </lineage>
</organism>
<comment type="caution">
    <text evidence="1">The sequence shown here is derived from an EMBL/GenBank/DDBJ whole genome shotgun (WGS) entry which is preliminary data.</text>
</comment>
<evidence type="ECO:0000313" key="1">
    <source>
        <dbReference type="EMBL" id="KAI3708329.1"/>
    </source>
</evidence>